<protein>
    <recommendedName>
        <fullName evidence="4">Pentapeptide repeat protein</fullName>
    </recommendedName>
</protein>
<keyword evidence="1" id="KW-0472">Membrane</keyword>
<dbReference type="OrthoDB" id="1122808at2"/>
<keyword evidence="1" id="KW-0812">Transmembrane</keyword>
<proteinExistence type="predicted"/>
<evidence type="ECO:0008006" key="4">
    <source>
        <dbReference type="Google" id="ProtNLM"/>
    </source>
</evidence>
<feature type="transmembrane region" description="Helical" evidence="1">
    <location>
        <begin position="314"/>
        <end position="336"/>
    </location>
</feature>
<keyword evidence="1" id="KW-1133">Transmembrane helix</keyword>
<dbReference type="InterPro" id="IPR001646">
    <property type="entry name" value="5peptide_repeat"/>
</dbReference>
<evidence type="ECO:0000313" key="3">
    <source>
        <dbReference type="Proteomes" id="UP000255317"/>
    </source>
</evidence>
<gene>
    <name evidence="2" type="ORF">C8D94_103281</name>
</gene>
<name>A0A370QAQ9_9FLAO</name>
<reference evidence="2 3" key="1">
    <citation type="submission" date="2018-07" db="EMBL/GenBank/DDBJ databases">
        <title>Genomic Encyclopedia of Type Strains, Phase IV (KMG-IV): sequencing the most valuable type-strain genomes for metagenomic binning, comparative biology and taxonomic classification.</title>
        <authorList>
            <person name="Goeker M."/>
        </authorList>
    </citation>
    <scope>NUCLEOTIDE SEQUENCE [LARGE SCALE GENOMIC DNA]</scope>
    <source>
        <strain evidence="2 3">DSM 101478</strain>
    </source>
</reference>
<dbReference type="RefSeq" id="WP_115123875.1">
    <property type="nucleotide sequence ID" value="NZ_QRAO01000003.1"/>
</dbReference>
<keyword evidence="3" id="KW-1185">Reference proteome</keyword>
<sequence length="403" mass="47115">MDRIEINTPEEFTEYWIKKETQNLNINFEFLIPFPIPNVRQGATHLQSVKLHDCIFVHGLKLNSNGPVTNNDGKVISESNLEFINCEIHKKLDAEDSVLNCKVRFRNCDFYGDVNFRNTSFKQLADFWKCTFHQPTTFYKTDFWDITVFSAVTFKENVLFTYSLIDKLMILRGANPEKGFDISLAIIAGQMNVYDFRMDDYKSYGEIYKKAAKLSSHKDAKSYNDVFENLYENAVSSHHKIPLENKRETYRILKSQLESQKNFVDAVPYRVMESKTLLKESWKKLVNGHTFSRPISNIIVLSLNAISNWFGQSYILGFVFTAGVGGLFFTWMLSYIGNFELTTDISEWQWQYFVQYLNPTHRTDFMKAIDENPSQGFYVLDFVGRIFIGYGIYQIIQAFRKYK</sequence>
<dbReference type="EMBL" id="QRAO01000003">
    <property type="protein sequence ID" value="RDK85455.1"/>
    <property type="molecule type" value="Genomic_DNA"/>
</dbReference>
<dbReference type="AlphaFoldDB" id="A0A370QAQ9"/>
<evidence type="ECO:0000313" key="2">
    <source>
        <dbReference type="EMBL" id="RDK85455.1"/>
    </source>
</evidence>
<organism evidence="2 3">
    <name type="scientific">Marinirhabdus gelatinilytica</name>
    <dbReference type="NCBI Taxonomy" id="1703343"/>
    <lineage>
        <taxon>Bacteria</taxon>
        <taxon>Pseudomonadati</taxon>
        <taxon>Bacteroidota</taxon>
        <taxon>Flavobacteriia</taxon>
        <taxon>Flavobacteriales</taxon>
        <taxon>Flavobacteriaceae</taxon>
    </lineage>
</organism>
<comment type="caution">
    <text evidence="2">The sequence shown here is derived from an EMBL/GenBank/DDBJ whole genome shotgun (WGS) entry which is preliminary data.</text>
</comment>
<dbReference type="Pfam" id="PF13576">
    <property type="entry name" value="Pentapeptide_3"/>
    <property type="match status" value="1"/>
</dbReference>
<feature type="transmembrane region" description="Helical" evidence="1">
    <location>
        <begin position="376"/>
        <end position="396"/>
    </location>
</feature>
<accession>A0A370QAQ9</accession>
<dbReference type="Proteomes" id="UP000255317">
    <property type="component" value="Unassembled WGS sequence"/>
</dbReference>
<evidence type="ECO:0000256" key="1">
    <source>
        <dbReference type="SAM" id="Phobius"/>
    </source>
</evidence>